<evidence type="ECO:0000313" key="2">
    <source>
        <dbReference type="EMBL" id="MCE7003269.1"/>
    </source>
</evidence>
<keyword evidence="3" id="KW-1185">Reference proteome</keyword>
<reference evidence="2 3" key="1">
    <citation type="submission" date="2021-12" db="EMBL/GenBank/DDBJ databases">
        <title>Genome sequence of Kibdelosporangium philippinense ATCC 49844.</title>
        <authorList>
            <person name="Fedorov E.A."/>
            <person name="Omeragic M."/>
            <person name="Shalygina K.F."/>
            <person name="Maclea K.S."/>
        </authorList>
    </citation>
    <scope>NUCLEOTIDE SEQUENCE [LARGE SCALE GENOMIC DNA]</scope>
    <source>
        <strain evidence="2 3">ATCC 49844</strain>
    </source>
</reference>
<comment type="caution">
    <text evidence="2">The sequence shown here is derived from an EMBL/GenBank/DDBJ whole genome shotgun (WGS) entry which is preliminary data.</text>
</comment>
<dbReference type="Proteomes" id="UP001521150">
    <property type="component" value="Unassembled WGS sequence"/>
</dbReference>
<feature type="region of interest" description="Disordered" evidence="1">
    <location>
        <begin position="36"/>
        <end position="56"/>
    </location>
</feature>
<proteinExistence type="predicted"/>
<evidence type="ECO:0000256" key="1">
    <source>
        <dbReference type="SAM" id="MobiDB-lite"/>
    </source>
</evidence>
<protein>
    <submittedName>
        <fullName evidence="2">Transposase</fullName>
    </submittedName>
</protein>
<organism evidence="2 3">
    <name type="scientific">Kibdelosporangium philippinense</name>
    <dbReference type="NCBI Taxonomy" id="211113"/>
    <lineage>
        <taxon>Bacteria</taxon>
        <taxon>Bacillati</taxon>
        <taxon>Actinomycetota</taxon>
        <taxon>Actinomycetes</taxon>
        <taxon>Pseudonocardiales</taxon>
        <taxon>Pseudonocardiaceae</taxon>
        <taxon>Kibdelosporangium</taxon>
    </lineage>
</organism>
<feature type="compositionally biased region" description="Basic residues" evidence="1">
    <location>
        <begin position="45"/>
        <end position="56"/>
    </location>
</feature>
<name>A0ABS8Z5V6_9PSEU</name>
<evidence type="ECO:0000313" key="3">
    <source>
        <dbReference type="Proteomes" id="UP001521150"/>
    </source>
</evidence>
<dbReference type="EMBL" id="JAJVCN010000001">
    <property type="protein sequence ID" value="MCE7003269.1"/>
    <property type="molecule type" value="Genomic_DNA"/>
</dbReference>
<gene>
    <name evidence="2" type="ORF">LWC34_10560</name>
</gene>
<sequence>MKRSKRSRRVKVSADGRGVVSHAGVGMLRELAQDTGLVAGEKGRGPSRPRRLPVGG</sequence>
<accession>A0ABS8Z5V6</accession>
<dbReference type="RefSeq" id="WP_233724819.1">
    <property type="nucleotide sequence ID" value="NZ_JAJVCN010000001.1"/>
</dbReference>